<proteinExistence type="predicted"/>
<organism evidence="1 2">
    <name type="scientific">Nocardiopsis composta</name>
    <dbReference type="NCBI Taxonomy" id="157465"/>
    <lineage>
        <taxon>Bacteria</taxon>
        <taxon>Bacillati</taxon>
        <taxon>Actinomycetota</taxon>
        <taxon>Actinomycetes</taxon>
        <taxon>Streptosporangiales</taxon>
        <taxon>Nocardiopsidaceae</taxon>
        <taxon>Nocardiopsis</taxon>
    </lineage>
</organism>
<dbReference type="AlphaFoldDB" id="A0A7W8QNA7"/>
<comment type="caution">
    <text evidence="1">The sequence shown here is derived from an EMBL/GenBank/DDBJ whole genome shotgun (WGS) entry which is preliminary data.</text>
</comment>
<reference evidence="1 2" key="1">
    <citation type="submission" date="2020-08" db="EMBL/GenBank/DDBJ databases">
        <title>Sequencing the genomes of 1000 actinobacteria strains.</title>
        <authorList>
            <person name="Klenk H.-P."/>
        </authorList>
    </citation>
    <scope>NUCLEOTIDE SEQUENCE [LARGE SCALE GENOMIC DNA]</scope>
    <source>
        <strain evidence="1 2">DSM 44551</strain>
    </source>
</reference>
<dbReference type="Proteomes" id="UP000572635">
    <property type="component" value="Unassembled WGS sequence"/>
</dbReference>
<dbReference type="RefSeq" id="WP_184392650.1">
    <property type="nucleotide sequence ID" value="NZ_BAAAJD010000067.1"/>
</dbReference>
<keyword evidence="2" id="KW-1185">Reference proteome</keyword>
<name>A0A7W8QNA7_9ACTN</name>
<sequence>MGVSLYYTARRGHGLSEGELHGAIGIAIESDRDLFDELNEAIPAWKENGTVPEHVTDASEICEGLVLYRPDALTEPGVVLAGSTKVSHGGCGDEPMLMQLEYYTGFALGRLRRFLPDAEWHVHLDDVDLVWDEETGEYSLPAG</sequence>
<accession>A0A7W8QNA7</accession>
<protein>
    <submittedName>
        <fullName evidence="1">Uncharacterized protein</fullName>
    </submittedName>
</protein>
<dbReference type="EMBL" id="JACHDB010000001">
    <property type="protein sequence ID" value="MBB5433154.1"/>
    <property type="molecule type" value="Genomic_DNA"/>
</dbReference>
<evidence type="ECO:0000313" key="2">
    <source>
        <dbReference type="Proteomes" id="UP000572635"/>
    </source>
</evidence>
<gene>
    <name evidence="1" type="ORF">HDA36_003238</name>
</gene>
<evidence type="ECO:0000313" key="1">
    <source>
        <dbReference type="EMBL" id="MBB5433154.1"/>
    </source>
</evidence>